<proteinExistence type="predicted"/>
<evidence type="ECO:0000313" key="1">
    <source>
        <dbReference type="EMBL" id="JAD50820.1"/>
    </source>
</evidence>
<sequence length="78" mass="8701">MTSSRWRLRFSTGTFLPQRPRAAHPVLLLVGGKPWPTGAPQLINGKLQVPPSSLTASHRCLLPPTCRQHLQIIIFYTS</sequence>
<dbReference type="EMBL" id="GBRH01247075">
    <property type="protein sequence ID" value="JAD50820.1"/>
    <property type="molecule type" value="Transcribed_RNA"/>
</dbReference>
<dbReference type="AlphaFoldDB" id="A0A0A9APG1"/>
<reference evidence="1" key="2">
    <citation type="journal article" date="2015" name="Data Brief">
        <title>Shoot transcriptome of the giant reed, Arundo donax.</title>
        <authorList>
            <person name="Barrero R.A."/>
            <person name="Guerrero F.D."/>
            <person name="Moolhuijzen P."/>
            <person name="Goolsby J.A."/>
            <person name="Tidwell J."/>
            <person name="Bellgard S.E."/>
            <person name="Bellgard M.I."/>
        </authorList>
    </citation>
    <scope>NUCLEOTIDE SEQUENCE</scope>
    <source>
        <tissue evidence="1">Shoot tissue taken approximately 20 cm above the soil surface</tissue>
    </source>
</reference>
<name>A0A0A9APG1_ARUDO</name>
<accession>A0A0A9APG1</accession>
<protein>
    <submittedName>
        <fullName evidence="1">Uncharacterized protein</fullName>
    </submittedName>
</protein>
<organism evidence="1">
    <name type="scientific">Arundo donax</name>
    <name type="common">Giant reed</name>
    <name type="synonym">Donax arundinaceus</name>
    <dbReference type="NCBI Taxonomy" id="35708"/>
    <lineage>
        <taxon>Eukaryota</taxon>
        <taxon>Viridiplantae</taxon>
        <taxon>Streptophyta</taxon>
        <taxon>Embryophyta</taxon>
        <taxon>Tracheophyta</taxon>
        <taxon>Spermatophyta</taxon>
        <taxon>Magnoliopsida</taxon>
        <taxon>Liliopsida</taxon>
        <taxon>Poales</taxon>
        <taxon>Poaceae</taxon>
        <taxon>PACMAD clade</taxon>
        <taxon>Arundinoideae</taxon>
        <taxon>Arundineae</taxon>
        <taxon>Arundo</taxon>
    </lineage>
</organism>
<reference evidence="1" key="1">
    <citation type="submission" date="2014-09" db="EMBL/GenBank/DDBJ databases">
        <authorList>
            <person name="Magalhaes I.L.F."/>
            <person name="Oliveira U."/>
            <person name="Santos F.R."/>
            <person name="Vidigal T.H.D.A."/>
            <person name="Brescovit A.D."/>
            <person name="Santos A.J."/>
        </authorList>
    </citation>
    <scope>NUCLEOTIDE SEQUENCE</scope>
    <source>
        <tissue evidence="1">Shoot tissue taken approximately 20 cm above the soil surface</tissue>
    </source>
</reference>